<keyword evidence="3" id="KW-1185">Reference proteome</keyword>
<dbReference type="OrthoDB" id="3687641at2759"/>
<evidence type="ECO:0000256" key="1">
    <source>
        <dbReference type="ARBA" id="ARBA00035112"/>
    </source>
</evidence>
<dbReference type="Proteomes" id="UP000807469">
    <property type="component" value="Unassembled WGS sequence"/>
</dbReference>
<sequence length="158" mass="18534">AYKFNDYPIEAPIRDLGNVLMTIFESTHFQMDTSSLNSNLEWRSIYSGPYTLHLGEEHRIFLIALYHQTHCLRGLEYAFLFPNSTAYTPHHIQHCLNYLRQHFLCQADDELETGDFIEWNSSPGSVYHKDRVCRDWKQVHDAAAEDLDDFTTYLSVKI</sequence>
<dbReference type="InterPro" id="IPR021765">
    <property type="entry name" value="UstYa-like"/>
</dbReference>
<dbReference type="PANTHER" id="PTHR33365:SF13">
    <property type="entry name" value="TAT PATHWAY SIGNAL SEQUENCE"/>
    <property type="match status" value="1"/>
</dbReference>
<dbReference type="AlphaFoldDB" id="A0A9P6CVH7"/>
<reference evidence="2" key="1">
    <citation type="submission" date="2020-11" db="EMBL/GenBank/DDBJ databases">
        <authorList>
            <consortium name="DOE Joint Genome Institute"/>
            <person name="Ahrendt S."/>
            <person name="Riley R."/>
            <person name="Andreopoulos W."/>
            <person name="Labutti K."/>
            <person name="Pangilinan J."/>
            <person name="Ruiz-Duenas F.J."/>
            <person name="Barrasa J.M."/>
            <person name="Sanchez-Garcia M."/>
            <person name="Camarero S."/>
            <person name="Miyauchi S."/>
            <person name="Serrano A."/>
            <person name="Linde D."/>
            <person name="Babiker R."/>
            <person name="Drula E."/>
            <person name="Ayuso-Fernandez I."/>
            <person name="Pacheco R."/>
            <person name="Padilla G."/>
            <person name="Ferreira P."/>
            <person name="Barriuso J."/>
            <person name="Kellner H."/>
            <person name="Castanera R."/>
            <person name="Alfaro M."/>
            <person name="Ramirez L."/>
            <person name="Pisabarro A.G."/>
            <person name="Kuo A."/>
            <person name="Tritt A."/>
            <person name="Lipzen A."/>
            <person name="He G."/>
            <person name="Yan M."/>
            <person name="Ng V."/>
            <person name="Cullen D."/>
            <person name="Martin F."/>
            <person name="Rosso M.-N."/>
            <person name="Henrissat B."/>
            <person name="Hibbett D."/>
            <person name="Martinez A.T."/>
            <person name="Grigoriev I.V."/>
        </authorList>
    </citation>
    <scope>NUCLEOTIDE SEQUENCE</scope>
    <source>
        <strain evidence="2">CIRM-BRFM 674</strain>
    </source>
</reference>
<evidence type="ECO:0000313" key="2">
    <source>
        <dbReference type="EMBL" id="KAF9480757.1"/>
    </source>
</evidence>
<protein>
    <submittedName>
        <fullName evidence="2">Uncharacterized protein</fullName>
    </submittedName>
</protein>
<gene>
    <name evidence="2" type="ORF">BDN70DRAFT_804699</name>
</gene>
<accession>A0A9P6CVH7</accession>
<feature type="non-terminal residue" evidence="2">
    <location>
        <position position="1"/>
    </location>
</feature>
<comment type="caution">
    <text evidence="2">The sequence shown here is derived from an EMBL/GenBank/DDBJ whole genome shotgun (WGS) entry which is preliminary data.</text>
</comment>
<proteinExistence type="inferred from homology"/>
<name>A0A9P6CVH7_9AGAR</name>
<dbReference type="PANTHER" id="PTHR33365">
    <property type="entry name" value="YALI0B05434P"/>
    <property type="match status" value="1"/>
</dbReference>
<dbReference type="GO" id="GO:0043386">
    <property type="term" value="P:mycotoxin biosynthetic process"/>
    <property type="evidence" value="ECO:0007669"/>
    <property type="project" value="InterPro"/>
</dbReference>
<comment type="similarity">
    <text evidence="1">Belongs to the ustYa family.</text>
</comment>
<dbReference type="Pfam" id="PF11807">
    <property type="entry name" value="UstYa"/>
    <property type="match status" value="1"/>
</dbReference>
<dbReference type="EMBL" id="MU155189">
    <property type="protein sequence ID" value="KAF9480757.1"/>
    <property type="molecule type" value="Genomic_DNA"/>
</dbReference>
<organism evidence="2 3">
    <name type="scientific">Pholiota conissans</name>
    <dbReference type="NCBI Taxonomy" id="109636"/>
    <lineage>
        <taxon>Eukaryota</taxon>
        <taxon>Fungi</taxon>
        <taxon>Dikarya</taxon>
        <taxon>Basidiomycota</taxon>
        <taxon>Agaricomycotina</taxon>
        <taxon>Agaricomycetes</taxon>
        <taxon>Agaricomycetidae</taxon>
        <taxon>Agaricales</taxon>
        <taxon>Agaricineae</taxon>
        <taxon>Strophariaceae</taxon>
        <taxon>Pholiota</taxon>
    </lineage>
</organism>
<evidence type="ECO:0000313" key="3">
    <source>
        <dbReference type="Proteomes" id="UP000807469"/>
    </source>
</evidence>